<dbReference type="GO" id="GO:0036297">
    <property type="term" value="P:interstrand cross-link repair"/>
    <property type="evidence" value="ECO:0007669"/>
    <property type="project" value="InterPro"/>
</dbReference>
<evidence type="ECO:0000259" key="3">
    <source>
        <dbReference type="PROSITE" id="PS50089"/>
    </source>
</evidence>
<keyword evidence="1" id="KW-0862">Zinc</keyword>
<gene>
    <name evidence="4" type="ORF">EJB05_06420</name>
</gene>
<dbReference type="EMBL" id="RWGY01000004">
    <property type="protein sequence ID" value="TVU46848.1"/>
    <property type="molecule type" value="Genomic_DNA"/>
</dbReference>
<feature type="compositionally biased region" description="Acidic residues" evidence="2">
    <location>
        <begin position="9"/>
        <end position="22"/>
    </location>
</feature>
<dbReference type="PROSITE" id="PS50089">
    <property type="entry name" value="ZF_RING_2"/>
    <property type="match status" value="1"/>
</dbReference>
<dbReference type="GO" id="GO:0004842">
    <property type="term" value="F:ubiquitin-protein transferase activity"/>
    <property type="evidence" value="ECO:0007669"/>
    <property type="project" value="InterPro"/>
</dbReference>
<dbReference type="GO" id="GO:0008270">
    <property type="term" value="F:zinc ion binding"/>
    <property type="evidence" value="ECO:0007669"/>
    <property type="project" value="UniProtKB-KW"/>
</dbReference>
<dbReference type="PANTHER" id="PTHR16047:SF14">
    <property type="entry name" value="RING-TYPE DOMAIN-CONTAINING PROTEIN"/>
    <property type="match status" value="1"/>
</dbReference>
<evidence type="ECO:0000256" key="1">
    <source>
        <dbReference type="PROSITE-ProRule" id="PRU00175"/>
    </source>
</evidence>
<evidence type="ECO:0000313" key="4">
    <source>
        <dbReference type="EMBL" id="TVU46848.1"/>
    </source>
</evidence>
<dbReference type="Proteomes" id="UP000324897">
    <property type="component" value="Chromosome 5"/>
</dbReference>
<dbReference type="Gene3D" id="3.30.40.10">
    <property type="entry name" value="Zinc/RING finger domain, C3HC4 (zinc finger)"/>
    <property type="match status" value="1"/>
</dbReference>
<dbReference type="PANTHER" id="PTHR16047">
    <property type="entry name" value="RFWD3 PROTEIN"/>
    <property type="match status" value="1"/>
</dbReference>
<dbReference type="Gramene" id="TVU46848">
    <property type="protein sequence ID" value="TVU46848"/>
    <property type="gene ID" value="EJB05_06420"/>
</dbReference>
<name>A0A5J9WF66_9POAL</name>
<dbReference type="AlphaFoldDB" id="A0A5J9WF66"/>
<sequence length="233" mass="25666">MSSPTTEDVAMDVPEEVADEEELGKSGHGGPRVSAAAAAAVVGAEADGDEAKRPEDQLVCCICMETWTCNGAHRICCIPCGHVYGRSCLEKWFHCCGMPNAKCPQCGEPFSLDKIMNLYAPGNIWDGCCRMQELEALLVELRVQSAESHKMVAELKADLKSVVHDSAAKRNVMETAFMNALDRIDEFVSMKEPMEKMVEQNATPTDLIGFVEQNCRKLVQRIGKHLKPIMMDD</sequence>
<dbReference type="InterPro" id="IPR001841">
    <property type="entry name" value="Znf_RING"/>
</dbReference>
<dbReference type="InterPro" id="IPR037381">
    <property type="entry name" value="RFWD3"/>
</dbReference>
<feature type="domain" description="RING-type" evidence="3">
    <location>
        <begin position="60"/>
        <end position="106"/>
    </location>
</feature>
<proteinExistence type="predicted"/>
<dbReference type="GO" id="GO:0016567">
    <property type="term" value="P:protein ubiquitination"/>
    <property type="evidence" value="ECO:0007669"/>
    <property type="project" value="InterPro"/>
</dbReference>
<accession>A0A5J9WF66</accession>
<feature type="region of interest" description="Disordered" evidence="2">
    <location>
        <begin position="1"/>
        <end position="31"/>
    </location>
</feature>
<evidence type="ECO:0000256" key="2">
    <source>
        <dbReference type="SAM" id="MobiDB-lite"/>
    </source>
</evidence>
<organism evidence="4 5">
    <name type="scientific">Eragrostis curvula</name>
    <name type="common">weeping love grass</name>
    <dbReference type="NCBI Taxonomy" id="38414"/>
    <lineage>
        <taxon>Eukaryota</taxon>
        <taxon>Viridiplantae</taxon>
        <taxon>Streptophyta</taxon>
        <taxon>Embryophyta</taxon>
        <taxon>Tracheophyta</taxon>
        <taxon>Spermatophyta</taxon>
        <taxon>Magnoliopsida</taxon>
        <taxon>Liliopsida</taxon>
        <taxon>Poales</taxon>
        <taxon>Poaceae</taxon>
        <taxon>PACMAD clade</taxon>
        <taxon>Chloridoideae</taxon>
        <taxon>Eragrostideae</taxon>
        <taxon>Eragrostidinae</taxon>
        <taxon>Eragrostis</taxon>
    </lineage>
</organism>
<keyword evidence="1" id="KW-0479">Metal-binding</keyword>
<reference evidence="4 5" key="1">
    <citation type="journal article" date="2019" name="Sci. Rep.">
        <title>A high-quality genome of Eragrostis curvula grass provides insights into Poaceae evolution and supports new strategies to enhance forage quality.</title>
        <authorList>
            <person name="Carballo J."/>
            <person name="Santos B.A.C.M."/>
            <person name="Zappacosta D."/>
            <person name="Garbus I."/>
            <person name="Selva J.P."/>
            <person name="Gallo C.A."/>
            <person name="Diaz A."/>
            <person name="Albertini E."/>
            <person name="Caccamo M."/>
            <person name="Echenique V."/>
        </authorList>
    </citation>
    <scope>NUCLEOTIDE SEQUENCE [LARGE SCALE GENOMIC DNA]</scope>
    <source>
        <strain evidence="5">cv. Victoria</strain>
        <tissue evidence="4">Leaf</tissue>
    </source>
</reference>
<comment type="caution">
    <text evidence="4">The sequence shown here is derived from an EMBL/GenBank/DDBJ whole genome shotgun (WGS) entry which is preliminary data.</text>
</comment>
<dbReference type="InterPro" id="IPR013083">
    <property type="entry name" value="Znf_RING/FYVE/PHD"/>
</dbReference>
<protein>
    <recommendedName>
        <fullName evidence="3">RING-type domain-containing protein</fullName>
    </recommendedName>
</protein>
<dbReference type="GO" id="GO:0005634">
    <property type="term" value="C:nucleus"/>
    <property type="evidence" value="ECO:0007669"/>
    <property type="project" value="InterPro"/>
</dbReference>
<evidence type="ECO:0000313" key="5">
    <source>
        <dbReference type="Proteomes" id="UP000324897"/>
    </source>
</evidence>
<dbReference type="OrthoDB" id="642539at2759"/>
<dbReference type="SUPFAM" id="SSF57850">
    <property type="entry name" value="RING/U-box"/>
    <property type="match status" value="1"/>
</dbReference>
<keyword evidence="5" id="KW-1185">Reference proteome</keyword>
<keyword evidence="1" id="KW-0863">Zinc-finger</keyword>